<organism evidence="2">
    <name type="scientific">Brachypodium distachyon</name>
    <name type="common">Purple false brome</name>
    <name type="synonym">Trachynia distachya</name>
    <dbReference type="NCBI Taxonomy" id="15368"/>
    <lineage>
        <taxon>Eukaryota</taxon>
        <taxon>Viridiplantae</taxon>
        <taxon>Streptophyta</taxon>
        <taxon>Embryophyta</taxon>
        <taxon>Tracheophyta</taxon>
        <taxon>Spermatophyta</taxon>
        <taxon>Magnoliopsida</taxon>
        <taxon>Liliopsida</taxon>
        <taxon>Poales</taxon>
        <taxon>Poaceae</taxon>
        <taxon>BOP clade</taxon>
        <taxon>Pooideae</taxon>
        <taxon>Stipodae</taxon>
        <taxon>Brachypodieae</taxon>
        <taxon>Brachypodium</taxon>
    </lineage>
</organism>
<name>A0A0Q3H9L4_BRADI</name>
<accession>A0A0Q3H9L4</accession>
<evidence type="ECO:0000313" key="3">
    <source>
        <dbReference type="EnsemblPlants" id="KQK19688"/>
    </source>
</evidence>
<dbReference type="EMBL" id="CM000880">
    <property type="protein sequence ID" value="KQK19688.1"/>
    <property type="molecule type" value="Genomic_DNA"/>
</dbReference>
<protein>
    <recommendedName>
        <fullName evidence="5">Bowman-Birk serine protease inhibitors family domain-containing protein</fullName>
    </recommendedName>
</protein>
<dbReference type="EnsemblPlants" id="KQK19688">
    <property type="protein sequence ID" value="KQK19688"/>
    <property type="gene ID" value="BRADI_1g49805v3"/>
</dbReference>
<reference evidence="3" key="3">
    <citation type="submission" date="2018-08" db="UniProtKB">
        <authorList>
            <consortium name="EnsemblPlants"/>
        </authorList>
    </citation>
    <scope>IDENTIFICATION</scope>
    <source>
        <strain evidence="3">cv. Bd21</strain>
    </source>
</reference>
<reference evidence="2" key="2">
    <citation type="submission" date="2017-06" db="EMBL/GenBank/DDBJ databases">
        <title>WGS assembly of Brachypodium distachyon.</title>
        <authorList>
            <consortium name="The International Brachypodium Initiative"/>
            <person name="Lucas S."/>
            <person name="Harmon-Smith M."/>
            <person name="Lail K."/>
            <person name="Tice H."/>
            <person name="Grimwood J."/>
            <person name="Bruce D."/>
            <person name="Barry K."/>
            <person name="Shu S."/>
            <person name="Lindquist E."/>
            <person name="Wang M."/>
            <person name="Pitluck S."/>
            <person name="Vogel J.P."/>
            <person name="Garvin D.F."/>
            <person name="Mockler T.C."/>
            <person name="Schmutz J."/>
            <person name="Rokhsar D."/>
            <person name="Bevan M.W."/>
        </authorList>
    </citation>
    <scope>NUCLEOTIDE SEQUENCE</scope>
    <source>
        <strain evidence="2">Bd21</strain>
    </source>
</reference>
<gene>
    <name evidence="2" type="ORF">BRADI_1g49805v3</name>
</gene>
<evidence type="ECO:0000313" key="2">
    <source>
        <dbReference type="EMBL" id="KQK19688.1"/>
    </source>
</evidence>
<feature type="signal peptide" evidence="1">
    <location>
        <begin position="1"/>
        <end position="24"/>
    </location>
</feature>
<proteinExistence type="predicted"/>
<reference evidence="2 3" key="1">
    <citation type="journal article" date="2010" name="Nature">
        <title>Genome sequencing and analysis of the model grass Brachypodium distachyon.</title>
        <authorList>
            <consortium name="International Brachypodium Initiative"/>
        </authorList>
    </citation>
    <scope>NUCLEOTIDE SEQUENCE [LARGE SCALE GENOMIC DNA]</scope>
    <source>
        <strain evidence="2 3">Bd21</strain>
    </source>
</reference>
<dbReference type="Proteomes" id="UP000008810">
    <property type="component" value="Chromosome 1"/>
</dbReference>
<evidence type="ECO:0008006" key="5">
    <source>
        <dbReference type="Google" id="ProtNLM"/>
    </source>
</evidence>
<dbReference type="OrthoDB" id="681247at2759"/>
<dbReference type="InParanoid" id="A0A0Q3H9L4"/>
<dbReference type="Gramene" id="KQK19688">
    <property type="protein sequence ID" value="KQK19688"/>
    <property type="gene ID" value="BRADI_1g49805v3"/>
</dbReference>
<sequence>MAGSGHLKVVVAAVCALLLAVAAAGQPAAEAMSCIERCGCVPCPEGKICTAVCTVPKACEDRCRCQDRCALLRCSAYCQDACKAKC</sequence>
<evidence type="ECO:0000256" key="1">
    <source>
        <dbReference type="SAM" id="SignalP"/>
    </source>
</evidence>
<evidence type="ECO:0000313" key="4">
    <source>
        <dbReference type="Proteomes" id="UP000008810"/>
    </source>
</evidence>
<dbReference type="AlphaFoldDB" id="A0A0Q3H9L4"/>
<keyword evidence="1" id="KW-0732">Signal</keyword>
<feature type="chain" id="PRO_5035999606" description="Bowman-Birk serine protease inhibitors family domain-containing protein" evidence="1">
    <location>
        <begin position="25"/>
        <end position="86"/>
    </location>
</feature>
<keyword evidence="4" id="KW-1185">Reference proteome</keyword>